<feature type="region of interest" description="Disordered" evidence="1">
    <location>
        <begin position="1"/>
        <end position="22"/>
    </location>
</feature>
<evidence type="ECO:0008006" key="5">
    <source>
        <dbReference type="Google" id="ProtNLM"/>
    </source>
</evidence>
<evidence type="ECO:0000256" key="1">
    <source>
        <dbReference type="SAM" id="MobiDB-lite"/>
    </source>
</evidence>
<gene>
    <name evidence="3" type="ORF">FHX73_15136</name>
</gene>
<feature type="compositionally biased region" description="Low complexity" evidence="1">
    <location>
        <begin position="1"/>
        <end position="12"/>
    </location>
</feature>
<evidence type="ECO:0000313" key="4">
    <source>
        <dbReference type="Proteomes" id="UP000317940"/>
    </source>
</evidence>
<protein>
    <recommendedName>
        <fullName evidence="5">DUF4386 domain-containing protein</fullName>
    </recommendedName>
</protein>
<dbReference type="Proteomes" id="UP000317940">
    <property type="component" value="Unassembled WGS sequence"/>
</dbReference>
<keyword evidence="2" id="KW-0812">Transmembrane</keyword>
<feature type="transmembrane region" description="Helical" evidence="2">
    <location>
        <begin position="21"/>
        <end position="40"/>
    </location>
</feature>
<evidence type="ECO:0000313" key="3">
    <source>
        <dbReference type="EMBL" id="TWF73524.1"/>
    </source>
</evidence>
<sequence>MSATSATPPTTRTGRRPQPGPPLLLPATSLALLTVAYTVVNRATPHPDAPASAVLQYAEQHGGTMRLGAFLLLAAAMPVLLLSAVLNQRLRLLGVTGPGAAIALVGGVLAGGALSLSAATAWAGSRLAADSPPALARALANLSFVSGGPVFAAGFGLLAAGISVSALKTGLLPRALAWSGVLVTALGLLGLLALLVGGFGYLLPAVRFGGLVWLLLAAWKLPRTRRRTNA</sequence>
<comment type="caution">
    <text evidence="3">The sequence shown here is derived from an EMBL/GenBank/DDBJ whole genome shotgun (WGS) entry which is preliminary data.</text>
</comment>
<dbReference type="OrthoDB" id="3476748at2"/>
<keyword evidence="2" id="KW-0472">Membrane</keyword>
<feature type="transmembrane region" description="Helical" evidence="2">
    <location>
        <begin position="67"/>
        <end position="87"/>
    </location>
</feature>
<accession>A0A561SF71</accession>
<feature type="transmembrane region" description="Helical" evidence="2">
    <location>
        <begin position="142"/>
        <end position="164"/>
    </location>
</feature>
<feature type="transmembrane region" description="Helical" evidence="2">
    <location>
        <begin position="176"/>
        <end position="195"/>
    </location>
</feature>
<reference evidence="3 4" key="1">
    <citation type="submission" date="2019-06" db="EMBL/GenBank/DDBJ databases">
        <title>Sequencing the genomes of 1000 actinobacteria strains.</title>
        <authorList>
            <person name="Klenk H.-P."/>
        </authorList>
    </citation>
    <scope>NUCLEOTIDE SEQUENCE [LARGE SCALE GENOMIC DNA]</scope>
    <source>
        <strain evidence="3 4">DSM 44826</strain>
    </source>
</reference>
<name>A0A561SF71_9ACTN</name>
<dbReference type="AlphaFoldDB" id="A0A561SF71"/>
<dbReference type="RefSeq" id="WP_145910495.1">
    <property type="nucleotide sequence ID" value="NZ_BAAAMZ010000001.1"/>
</dbReference>
<keyword evidence="2" id="KW-1133">Transmembrane helix</keyword>
<keyword evidence="4" id="KW-1185">Reference proteome</keyword>
<organism evidence="3 4">
    <name type="scientific">Kitasatospora viridis</name>
    <dbReference type="NCBI Taxonomy" id="281105"/>
    <lineage>
        <taxon>Bacteria</taxon>
        <taxon>Bacillati</taxon>
        <taxon>Actinomycetota</taxon>
        <taxon>Actinomycetes</taxon>
        <taxon>Kitasatosporales</taxon>
        <taxon>Streptomycetaceae</taxon>
        <taxon>Kitasatospora</taxon>
    </lineage>
</organism>
<feature type="transmembrane region" description="Helical" evidence="2">
    <location>
        <begin position="201"/>
        <end position="219"/>
    </location>
</feature>
<evidence type="ECO:0000256" key="2">
    <source>
        <dbReference type="SAM" id="Phobius"/>
    </source>
</evidence>
<dbReference type="EMBL" id="VIWT01000005">
    <property type="protein sequence ID" value="TWF73524.1"/>
    <property type="molecule type" value="Genomic_DNA"/>
</dbReference>
<feature type="transmembrane region" description="Helical" evidence="2">
    <location>
        <begin position="99"/>
        <end position="122"/>
    </location>
</feature>
<proteinExistence type="predicted"/>